<accession>A0A164R695</accession>
<dbReference type="Proteomes" id="UP000076858">
    <property type="component" value="Unassembled WGS sequence"/>
</dbReference>
<feature type="compositionally biased region" description="Basic and acidic residues" evidence="1">
    <location>
        <begin position="223"/>
        <end position="238"/>
    </location>
</feature>
<organism evidence="2 3">
    <name type="scientific">Daphnia magna</name>
    <dbReference type="NCBI Taxonomy" id="35525"/>
    <lineage>
        <taxon>Eukaryota</taxon>
        <taxon>Metazoa</taxon>
        <taxon>Ecdysozoa</taxon>
        <taxon>Arthropoda</taxon>
        <taxon>Crustacea</taxon>
        <taxon>Branchiopoda</taxon>
        <taxon>Diplostraca</taxon>
        <taxon>Cladocera</taxon>
        <taxon>Anomopoda</taxon>
        <taxon>Daphniidae</taxon>
        <taxon>Daphnia</taxon>
    </lineage>
</organism>
<protein>
    <submittedName>
        <fullName evidence="2">Putative Zormin</fullName>
    </submittedName>
</protein>
<keyword evidence="3" id="KW-1185">Reference proteome</keyword>
<dbReference type="OrthoDB" id="6351407at2759"/>
<dbReference type="STRING" id="35525.A0A164R695"/>
<feature type="compositionally biased region" description="Basic and acidic residues" evidence="1">
    <location>
        <begin position="142"/>
        <end position="151"/>
    </location>
</feature>
<evidence type="ECO:0000313" key="3">
    <source>
        <dbReference type="Proteomes" id="UP000076858"/>
    </source>
</evidence>
<dbReference type="AlphaFoldDB" id="A0A164R695"/>
<feature type="region of interest" description="Disordered" evidence="1">
    <location>
        <begin position="108"/>
        <end position="238"/>
    </location>
</feature>
<comment type="caution">
    <text evidence="2">The sequence shown here is derived from an EMBL/GenBank/DDBJ whole genome shotgun (WGS) entry which is preliminary data.</text>
</comment>
<feature type="compositionally biased region" description="Polar residues" evidence="1">
    <location>
        <begin position="192"/>
        <end position="205"/>
    </location>
</feature>
<evidence type="ECO:0000313" key="2">
    <source>
        <dbReference type="EMBL" id="KZS08363.1"/>
    </source>
</evidence>
<reference evidence="2 3" key="1">
    <citation type="submission" date="2016-03" db="EMBL/GenBank/DDBJ databases">
        <title>EvidentialGene: Evidence-directed Construction of Genes on Genomes.</title>
        <authorList>
            <person name="Gilbert D.G."/>
            <person name="Choi J.-H."/>
            <person name="Mockaitis K."/>
            <person name="Colbourne J."/>
            <person name="Pfrender M."/>
        </authorList>
    </citation>
    <scope>NUCLEOTIDE SEQUENCE [LARGE SCALE GENOMIC DNA]</scope>
    <source>
        <strain evidence="2 3">Xinb3</strain>
        <tissue evidence="2">Complete organism</tissue>
    </source>
</reference>
<gene>
    <name evidence="2" type="ORF">APZ42_027645</name>
</gene>
<sequence length="238" mass="26184">MSLPITHLVTSCLVPGSLDGVTTFFAPSFSFASNGKISKLNSNLITSALKSLQFLVVPPQFEPFPQLEPFPFEANPPGPAVDAKKCGAPPVRKPGKFVQGQFMESDYESHLDSSRIPSRWLPAGSDTEETSSFKKIQLPKLSTDKPAELKQGKCPSPPSKYDVNPPQYVGPPRPEFKKPSPPVQTEFKLPTPLNQPESKLPTQPEGSPRKPSITGTETVQRMQMEESTRFSKRFVTDD</sequence>
<name>A0A164R695_9CRUS</name>
<evidence type="ECO:0000256" key="1">
    <source>
        <dbReference type="SAM" id="MobiDB-lite"/>
    </source>
</evidence>
<proteinExistence type="predicted"/>
<dbReference type="EMBL" id="LRGB01002227">
    <property type="protein sequence ID" value="KZS08363.1"/>
    <property type="molecule type" value="Genomic_DNA"/>
</dbReference>